<dbReference type="Gene3D" id="1.10.510.10">
    <property type="entry name" value="Transferase(Phosphotransferase) domain 1"/>
    <property type="match status" value="1"/>
</dbReference>
<feature type="region of interest" description="Disordered" evidence="1">
    <location>
        <begin position="691"/>
        <end position="972"/>
    </location>
</feature>
<feature type="compositionally biased region" description="Polar residues" evidence="1">
    <location>
        <begin position="97"/>
        <end position="106"/>
    </location>
</feature>
<reference evidence="3" key="1">
    <citation type="journal article" date="2023" name="Mol. Phylogenet. Evol.">
        <title>Genome-scale phylogeny and comparative genomics of the fungal order Sordariales.</title>
        <authorList>
            <person name="Hensen N."/>
            <person name="Bonometti L."/>
            <person name="Westerberg I."/>
            <person name="Brannstrom I.O."/>
            <person name="Guillou S."/>
            <person name="Cros-Aarteil S."/>
            <person name="Calhoun S."/>
            <person name="Haridas S."/>
            <person name="Kuo A."/>
            <person name="Mondo S."/>
            <person name="Pangilinan J."/>
            <person name="Riley R."/>
            <person name="LaButti K."/>
            <person name="Andreopoulos B."/>
            <person name="Lipzen A."/>
            <person name="Chen C."/>
            <person name="Yan M."/>
            <person name="Daum C."/>
            <person name="Ng V."/>
            <person name="Clum A."/>
            <person name="Steindorff A."/>
            <person name="Ohm R.A."/>
            <person name="Martin F."/>
            <person name="Silar P."/>
            <person name="Natvig D.O."/>
            <person name="Lalanne C."/>
            <person name="Gautier V."/>
            <person name="Ament-Velasquez S.L."/>
            <person name="Kruys A."/>
            <person name="Hutchinson M.I."/>
            <person name="Powell A.J."/>
            <person name="Barry K."/>
            <person name="Miller A.N."/>
            <person name="Grigoriev I.V."/>
            <person name="Debuchy R."/>
            <person name="Gladieux P."/>
            <person name="Hiltunen Thoren M."/>
            <person name="Johannesson H."/>
        </authorList>
    </citation>
    <scope>NUCLEOTIDE SEQUENCE</scope>
    <source>
        <strain evidence="3">CBS 955.72</strain>
    </source>
</reference>
<feature type="compositionally biased region" description="Acidic residues" evidence="1">
    <location>
        <begin position="56"/>
        <end position="65"/>
    </location>
</feature>
<feature type="compositionally biased region" description="Pro residues" evidence="1">
    <location>
        <begin position="926"/>
        <end position="937"/>
    </location>
</feature>
<dbReference type="AlphaFoldDB" id="A0AAJ0MBF8"/>
<evidence type="ECO:0000313" key="3">
    <source>
        <dbReference type="EMBL" id="KAK3347281.1"/>
    </source>
</evidence>
<feature type="region of interest" description="Disordered" evidence="1">
    <location>
        <begin position="1"/>
        <end position="66"/>
    </location>
</feature>
<feature type="region of interest" description="Disordered" evidence="1">
    <location>
        <begin position="180"/>
        <end position="202"/>
    </location>
</feature>
<feature type="compositionally biased region" description="Low complexity" evidence="1">
    <location>
        <begin position="753"/>
        <end position="762"/>
    </location>
</feature>
<dbReference type="PANTHER" id="PTHR24359:SF37">
    <property type="entry name" value="PROTEIN KINASE DOMAIN-CONTAINING PROTEIN"/>
    <property type="match status" value="1"/>
</dbReference>
<dbReference type="InterPro" id="IPR011009">
    <property type="entry name" value="Kinase-like_dom_sf"/>
</dbReference>
<dbReference type="Proteomes" id="UP001275084">
    <property type="component" value="Unassembled WGS sequence"/>
</dbReference>
<dbReference type="PROSITE" id="PS50011">
    <property type="entry name" value="PROTEIN_KINASE_DOM"/>
    <property type="match status" value="1"/>
</dbReference>
<name>A0AAJ0MBF8_9PEZI</name>
<accession>A0AAJ0MBF8</accession>
<feature type="compositionally biased region" description="Pro residues" evidence="1">
    <location>
        <begin position="847"/>
        <end position="865"/>
    </location>
</feature>
<dbReference type="GO" id="GO:0004674">
    <property type="term" value="F:protein serine/threonine kinase activity"/>
    <property type="evidence" value="ECO:0007669"/>
    <property type="project" value="TreeGrafter"/>
</dbReference>
<dbReference type="EMBL" id="JAUIQD010000006">
    <property type="protein sequence ID" value="KAK3347281.1"/>
    <property type="molecule type" value="Genomic_DNA"/>
</dbReference>
<gene>
    <name evidence="3" type="ORF">B0T25DRAFT_298288</name>
</gene>
<dbReference type="SMART" id="SM00220">
    <property type="entry name" value="S_TKc"/>
    <property type="match status" value="1"/>
</dbReference>
<dbReference type="PANTHER" id="PTHR24359">
    <property type="entry name" value="SERINE/THREONINE-PROTEIN KINASE SBK1"/>
    <property type="match status" value="1"/>
</dbReference>
<evidence type="ECO:0000259" key="2">
    <source>
        <dbReference type="PROSITE" id="PS50011"/>
    </source>
</evidence>
<dbReference type="InterPro" id="IPR000719">
    <property type="entry name" value="Prot_kinase_dom"/>
</dbReference>
<feature type="compositionally biased region" description="Polar residues" evidence="1">
    <location>
        <begin position="709"/>
        <end position="719"/>
    </location>
</feature>
<evidence type="ECO:0000256" key="1">
    <source>
        <dbReference type="SAM" id="MobiDB-lite"/>
    </source>
</evidence>
<evidence type="ECO:0000313" key="4">
    <source>
        <dbReference type="Proteomes" id="UP001275084"/>
    </source>
</evidence>
<feature type="domain" description="Protein kinase" evidence="2">
    <location>
        <begin position="320"/>
        <end position="685"/>
    </location>
</feature>
<comment type="caution">
    <text evidence="3">The sequence shown here is derived from an EMBL/GenBank/DDBJ whole genome shotgun (WGS) entry which is preliminary data.</text>
</comment>
<sequence length="997" mass="110796">MTSFFGKNWEESRPGSASGRETPELDPGRGNNDTTWDELEAPLSPPARPEASSAADDIESVDDFEMEHVEDFGRAIYFSSTQVPPSPEIPPPDDTQMESPTGNTWTGRLSSQLREALQQSEAKPESEFLPLDDLVSFVSAGSVYHELRVSTAPPEIMTDAELRHLATGVCEWMELPIASTSTPTSTEHADRDPVKPTSNNTTTTASFTSRRAIFAVLVLMEQALSIRKFVRAGLWDCHLPFRMGRREPEGDPYYVMYDNEGRRIPDACFDGWKTSEWEMFVAKQWQTLAPYFAFEMRKQGKTLHYNLDHPNVILPFVRDGAATKRPEQGGYAEVSQVQVHNAHHNQPVSNQPQAESGNGGEAAAAFFAVKTLRLRLAANRGGFDAERCYKQAFHKEVKALDRCFDKNHPYLIRLLLTYRHNECYHLVFRWADGNMEDYWQRHPELKSPERNGDFANWVASQCLGIAEGVKTIHHAEPRVSGRHYGRHGDLKPANILWFERGHPQNKESYRFGQFVISDFGLTQFHAEGSKDNVDAGSVGKTDTYRPPECDVHHIITPRYDIWTLGCIFLELCAWYLGGWKEVDDFSRRRCEEEEGGNHNYKVYGIPGDTFFLPPSRSRIEPSSHPGRRVAQLKVSVFREFKYLHSRPRTTSFLHDLLDLIQNDILRMRPRERAECSVIVDRLAAIKQKCEAEPDYSTVPRKRTGMRTPTELSTVSSSDPRNPLLSRHPPGHAANSGAASRPATPELQPGAVASPSSSKSSSPQRRKPRVRSFDVIRETSGLSEQPAVLGRADAPIPRPRNSSLASNSKEEGGDKAGRLSEGGDTHQESQTLALGGPPPVQEHQATSLPPPPPPTPRILTPSPAPVIPQQHQERETGQDTDAAEPLPQDGETKAPVLPSNPTSVVAQQVQERDDADEPPPSVVLDPSPSPAPSIPQLPEPDNGAAEPPPATAPLAEHSQEPAADQGDKEPALLPRGHLTRWLAKLPRPSCRGWLCGCC</sequence>
<feature type="compositionally biased region" description="Pro residues" evidence="1">
    <location>
        <begin position="84"/>
        <end position="93"/>
    </location>
</feature>
<dbReference type="GO" id="GO:0005524">
    <property type="term" value="F:ATP binding"/>
    <property type="evidence" value="ECO:0007669"/>
    <property type="project" value="InterPro"/>
</dbReference>
<organism evidence="3 4">
    <name type="scientific">Lasiosphaeria hispida</name>
    <dbReference type="NCBI Taxonomy" id="260671"/>
    <lineage>
        <taxon>Eukaryota</taxon>
        <taxon>Fungi</taxon>
        <taxon>Dikarya</taxon>
        <taxon>Ascomycota</taxon>
        <taxon>Pezizomycotina</taxon>
        <taxon>Sordariomycetes</taxon>
        <taxon>Sordariomycetidae</taxon>
        <taxon>Sordariales</taxon>
        <taxon>Lasiosphaeriaceae</taxon>
        <taxon>Lasiosphaeria</taxon>
    </lineage>
</organism>
<protein>
    <recommendedName>
        <fullName evidence="2">Protein kinase domain-containing protein</fullName>
    </recommendedName>
</protein>
<feature type="region of interest" description="Disordered" evidence="1">
    <location>
        <begin position="80"/>
        <end position="106"/>
    </location>
</feature>
<feature type="compositionally biased region" description="Polar residues" evidence="1">
    <location>
        <begin position="898"/>
        <end position="908"/>
    </location>
</feature>
<dbReference type="Pfam" id="PF00069">
    <property type="entry name" value="Pkinase"/>
    <property type="match status" value="1"/>
</dbReference>
<proteinExistence type="predicted"/>
<dbReference type="SUPFAM" id="SSF56112">
    <property type="entry name" value="Protein kinase-like (PK-like)"/>
    <property type="match status" value="1"/>
</dbReference>
<keyword evidence="4" id="KW-1185">Reference proteome</keyword>
<feature type="compositionally biased region" description="Basic and acidic residues" evidence="1">
    <location>
        <begin position="807"/>
        <end position="826"/>
    </location>
</feature>
<reference evidence="3" key="2">
    <citation type="submission" date="2023-06" db="EMBL/GenBank/DDBJ databases">
        <authorList>
            <consortium name="Lawrence Berkeley National Laboratory"/>
            <person name="Haridas S."/>
            <person name="Hensen N."/>
            <person name="Bonometti L."/>
            <person name="Westerberg I."/>
            <person name="Brannstrom I.O."/>
            <person name="Guillou S."/>
            <person name="Cros-Aarteil S."/>
            <person name="Calhoun S."/>
            <person name="Kuo A."/>
            <person name="Mondo S."/>
            <person name="Pangilinan J."/>
            <person name="Riley R."/>
            <person name="Labutti K."/>
            <person name="Andreopoulos B."/>
            <person name="Lipzen A."/>
            <person name="Chen C."/>
            <person name="Yanf M."/>
            <person name="Daum C."/>
            <person name="Ng V."/>
            <person name="Clum A."/>
            <person name="Steindorff A."/>
            <person name="Ohm R."/>
            <person name="Martin F."/>
            <person name="Silar P."/>
            <person name="Natvig D."/>
            <person name="Lalanne C."/>
            <person name="Gautier V."/>
            <person name="Ament-Velasquez S.L."/>
            <person name="Kruys A."/>
            <person name="Hutchinson M.I."/>
            <person name="Powell A.J."/>
            <person name="Barry K."/>
            <person name="Miller A.N."/>
            <person name="Grigoriev I.V."/>
            <person name="Debuchy R."/>
            <person name="Gladieux P."/>
            <person name="Thoren M.H."/>
            <person name="Johannesson H."/>
        </authorList>
    </citation>
    <scope>NUCLEOTIDE SEQUENCE</scope>
    <source>
        <strain evidence="3">CBS 955.72</strain>
    </source>
</reference>